<evidence type="ECO:0000313" key="2">
    <source>
        <dbReference type="EMBL" id="RJT32050.1"/>
    </source>
</evidence>
<proteinExistence type="predicted"/>
<keyword evidence="2" id="KW-0808">Transferase</keyword>
<comment type="caution">
    <text evidence="2">The sequence shown here is derived from an EMBL/GenBank/DDBJ whole genome shotgun (WGS) entry which is preliminary data.</text>
</comment>
<dbReference type="Gene3D" id="3.90.550.10">
    <property type="entry name" value="Spore Coat Polysaccharide Biosynthesis Protein SpsA, Chain A"/>
    <property type="match status" value="1"/>
</dbReference>
<name>A0A419N1Z8_9GAMM</name>
<organism evidence="2 3">
    <name type="scientific">Rahnella woolbedingensis</name>
    <dbReference type="NCBI Taxonomy" id="1510574"/>
    <lineage>
        <taxon>Bacteria</taxon>
        <taxon>Pseudomonadati</taxon>
        <taxon>Pseudomonadota</taxon>
        <taxon>Gammaproteobacteria</taxon>
        <taxon>Enterobacterales</taxon>
        <taxon>Yersiniaceae</taxon>
        <taxon>Rahnella</taxon>
    </lineage>
</organism>
<dbReference type="PANTHER" id="PTHR22916:SF3">
    <property type="entry name" value="UDP-GLCNAC:BETAGAL BETA-1,3-N-ACETYLGLUCOSAMINYLTRANSFERASE-LIKE PROTEIN 1"/>
    <property type="match status" value="1"/>
</dbReference>
<protein>
    <submittedName>
        <fullName evidence="2">Glycosyltransferase family 2 protein</fullName>
    </submittedName>
</protein>
<dbReference type="InterPro" id="IPR029044">
    <property type="entry name" value="Nucleotide-diphossugar_trans"/>
</dbReference>
<sequence length="426" mass="49203">MDLQDFSSILKFNLEQNNINKYMTNVWVYKNECCVVDFNIDGNKFAFDVKVGDGFSYVAYVDRQNDNNKKKLLECDFFSIEEICKTIVEKTSSIETKEMAEYSYDISVIIPVYNREFLIGKCIDSLNAQTLNRDHFEVVFVDDFSKDNGISVIKSLIKDDINYRVLKRPINSGSASSPRNDGIKASKGRYVLFLDSDDFILPYCLEELLNCVKRTDPDIVYLKIDGDKGRKFGIRPFAKGNVDRASISGNHLVRSLMPSKLVKKSLIIENNIFFPIDIKVGEDRVFMIHALSKSRRISILADKPYYYLTNHEQERMTNAVQSLEQDFEIVSRGFKHIYLSGKSVSEKQSFFSSWMNVVVEAYVKNRIKSKKNTIIAKSEYISLLIRDFAFYADLHSDEQIYPEFKELYKIFSLGNVDDIVTYCLKS</sequence>
<dbReference type="EMBL" id="RAHH01000054">
    <property type="protein sequence ID" value="RJT32050.1"/>
    <property type="molecule type" value="Genomic_DNA"/>
</dbReference>
<reference evidence="2 3" key="1">
    <citation type="submission" date="2018-09" db="EMBL/GenBank/DDBJ databases">
        <authorList>
            <person name="Le Fleche-Mateos A."/>
        </authorList>
    </citation>
    <scope>NUCLEOTIDE SEQUENCE [LARGE SCALE GENOMIC DNA]</scope>
    <source>
        <strain evidence="2 3">DSM 27399</strain>
    </source>
</reference>
<dbReference type="InterPro" id="IPR001173">
    <property type="entry name" value="Glyco_trans_2-like"/>
</dbReference>
<dbReference type="RefSeq" id="WP_120135264.1">
    <property type="nucleotide sequence ID" value="NZ_RAHH01000054.1"/>
</dbReference>
<gene>
    <name evidence="2" type="ORF">D6C13_24675</name>
</gene>
<dbReference type="Proteomes" id="UP000284908">
    <property type="component" value="Unassembled WGS sequence"/>
</dbReference>
<dbReference type="Pfam" id="PF00535">
    <property type="entry name" value="Glycos_transf_2"/>
    <property type="match status" value="1"/>
</dbReference>
<keyword evidence="3" id="KW-1185">Reference proteome</keyword>
<evidence type="ECO:0000259" key="1">
    <source>
        <dbReference type="Pfam" id="PF00535"/>
    </source>
</evidence>
<dbReference type="SUPFAM" id="SSF53448">
    <property type="entry name" value="Nucleotide-diphospho-sugar transferases"/>
    <property type="match status" value="1"/>
</dbReference>
<feature type="domain" description="Glycosyltransferase 2-like" evidence="1">
    <location>
        <begin position="107"/>
        <end position="235"/>
    </location>
</feature>
<dbReference type="OrthoDB" id="6813549at2"/>
<dbReference type="CDD" id="cd00761">
    <property type="entry name" value="Glyco_tranf_GTA_type"/>
    <property type="match status" value="1"/>
</dbReference>
<dbReference type="GO" id="GO:0016758">
    <property type="term" value="F:hexosyltransferase activity"/>
    <property type="evidence" value="ECO:0007669"/>
    <property type="project" value="UniProtKB-ARBA"/>
</dbReference>
<accession>A0A419N1Z8</accession>
<dbReference type="AlphaFoldDB" id="A0A419N1Z8"/>
<evidence type="ECO:0000313" key="3">
    <source>
        <dbReference type="Proteomes" id="UP000284908"/>
    </source>
</evidence>
<dbReference type="PANTHER" id="PTHR22916">
    <property type="entry name" value="GLYCOSYLTRANSFERASE"/>
    <property type="match status" value="1"/>
</dbReference>